<name>A0A7Y0ELY3_9CLOT</name>
<dbReference type="SUPFAM" id="SSF69322">
    <property type="entry name" value="Tricorn protease domain 2"/>
    <property type="match status" value="1"/>
</dbReference>
<dbReference type="Proteomes" id="UP000537131">
    <property type="component" value="Unassembled WGS sequence"/>
</dbReference>
<dbReference type="AlphaFoldDB" id="A0A7Y0ELY3"/>
<organism evidence="1 2">
    <name type="scientific">Clostridium muellerianum</name>
    <dbReference type="NCBI Taxonomy" id="2716538"/>
    <lineage>
        <taxon>Bacteria</taxon>
        <taxon>Bacillati</taxon>
        <taxon>Bacillota</taxon>
        <taxon>Clostridia</taxon>
        <taxon>Eubacteriales</taxon>
        <taxon>Clostridiaceae</taxon>
        <taxon>Clostridium</taxon>
    </lineage>
</organism>
<reference evidence="1 2" key="1">
    <citation type="submission" date="2020-04" db="EMBL/GenBank/DDBJ databases">
        <authorList>
            <person name="Doyle D.A."/>
        </authorList>
    </citation>
    <scope>NUCLEOTIDE SEQUENCE [LARGE SCALE GENOMIC DNA]</scope>
    <source>
        <strain evidence="1 2">P21</strain>
    </source>
</reference>
<protein>
    <submittedName>
        <fullName evidence="1">Uncharacterized protein</fullName>
    </submittedName>
</protein>
<gene>
    <name evidence="1" type="ORF">HBE96_25355</name>
</gene>
<comment type="caution">
    <text evidence="1">The sequence shown here is derived from an EMBL/GenBank/DDBJ whole genome shotgun (WGS) entry which is preliminary data.</text>
</comment>
<proteinExistence type="predicted"/>
<keyword evidence="2" id="KW-1185">Reference proteome</keyword>
<dbReference type="EMBL" id="JABBNI010000067">
    <property type="protein sequence ID" value="NMM65908.1"/>
    <property type="molecule type" value="Genomic_DNA"/>
</dbReference>
<dbReference type="InterPro" id="IPR015943">
    <property type="entry name" value="WD40/YVTN_repeat-like_dom_sf"/>
</dbReference>
<accession>A0A7Y0ELY3</accession>
<evidence type="ECO:0000313" key="2">
    <source>
        <dbReference type="Proteomes" id="UP000537131"/>
    </source>
</evidence>
<sequence length="301" mass="35353">MKKLKGGYKITVNEEKKLIFTFSRNTVYVTDMENYKFLYKYKTISHISSVAVNVCADRFAVKNTSGKIAVFSFPKGELLGESEMEYEEGEEIYFMEDGKNILDTDWNGKIMMLNTDTFEHKVLYDFENKPINQGRRVDLYFDKYEKKVIATELLTKRVYSANLSEQLVFRELEVDSVVKFSQICELVICSTCYLQYGVIPKDGYYMVVLDKNFRMKSKKKYDGIKMMRLSENEKYMFIKVSDEIDEFKLKDKGLLYNCETEELIKEYEMDYISDVEFVGNNKEIIIATWQGTVMDKLESSI</sequence>
<dbReference type="Gene3D" id="2.130.10.10">
    <property type="entry name" value="YVTN repeat-like/Quinoprotein amine dehydrogenase"/>
    <property type="match status" value="1"/>
</dbReference>
<dbReference type="RefSeq" id="WP_169300493.1">
    <property type="nucleotide sequence ID" value="NZ_JABBNI010000067.1"/>
</dbReference>
<reference evidence="1 2" key="2">
    <citation type="submission" date="2020-06" db="EMBL/GenBank/DDBJ databases">
        <title>Complete Genome Sequence of Clostridium muelleri sp. nov. P21T, an Acid-Alcohol Producing Acetogen Isolated from Old Hay.</title>
        <authorList>
            <person name="Duncan K.E."/>
            <person name="Tanner R.S."/>
        </authorList>
    </citation>
    <scope>NUCLEOTIDE SEQUENCE [LARGE SCALE GENOMIC DNA]</scope>
    <source>
        <strain evidence="1 2">P21</strain>
    </source>
</reference>
<evidence type="ECO:0000313" key="1">
    <source>
        <dbReference type="EMBL" id="NMM65908.1"/>
    </source>
</evidence>